<keyword evidence="1" id="KW-0547">Nucleotide-binding</keyword>
<dbReference type="GeneID" id="5179438"/>
<dbReference type="InterPro" id="IPR007807">
    <property type="entry name" value="TcmA/NAT10_helicase"/>
</dbReference>
<evidence type="ECO:0000259" key="3">
    <source>
        <dbReference type="Pfam" id="PF02499"/>
    </source>
</evidence>
<dbReference type="GO" id="GO:0005524">
    <property type="term" value="F:ATP binding"/>
    <property type="evidence" value="ECO:0007669"/>
    <property type="project" value="UniProtKB-KW"/>
</dbReference>
<dbReference type="EMBL" id="DQ665652">
    <property type="protein sequence ID" value="ABG25669.1"/>
    <property type="molecule type" value="Genomic_DNA"/>
</dbReference>
<dbReference type="InterPro" id="IPR003498">
    <property type="entry name" value="DNA_pack_C"/>
</dbReference>
<name>Q14W38_9VIRU</name>
<evidence type="ECO:0000259" key="4">
    <source>
        <dbReference type="Pfam" id="PF05127"/>
    </source>
</evidence>
<protein>
    <submittedName>
        <fullName evidence="5">ORF68</fullName>
    </submittedName>
</protein>
<evidence type="ECO:0000256" key="2">
    <source>
        <dbReference type="ARBA" id="ARBA00022840"/>
    </source>
</evidence>
<feature type="domain" description="TcmA/NAT10 helicase" evidence="4">
    <location>
        <begin position="173"/>
        <end position="284"/>
    </location>
</feature>
<dbReference type="RefSeq" id="YP_656576.1">
    <property type="nucleotide sequence ID" value="NC_008210.1"/>
</dbReference>
<keyword evidence="2" id="KW-0067">ATP-binding</keyword>
<evidence type="ECO:0000313" key="6">
    <source>
        <dbReference type="Proteomes" id="UP000120576"/>
    </source>
</evidence>
<dbReference type="Pfam" id="PF02499">
    <property type="entry name" value="DNA_pack_C"/>
    <property type="match status" value="1"/>
</dbReference>
<dbReference type="Gene3D" id="3.40.50.300">
    <property type="entry name" value="P-loop containing nucleotide triphosphate hydrolases"/>
    <property type="match status" value="1"/>
</dbReference>
<dbReference type="Pfam" id="PF05127">
    <property type="entry name" value="NAT10_TcmA_helicase"/>
    <property type="match status" value="1"/>
</dbReference>
<dbReference type="KEGG" id="vg:5179438"/>
<sequence length="720" mass="79361">MALVDPFRRHVALFARSEAIEAKRLKAKYKLEHINRFPVVKAGLIFDHGVSGLQLLMAKLNKEAQTDISDSVWVYRRLNLMLDCVFHLLKDEGDMRMEDFQRELLRATVLGVATKQLGTQIFKYKHLLLHRLELADPDIICYNPEAPSVYTSAKIDEIFNVYAKPYTAATVPRRCGKSTIMAIIISAAIMFLEIDIVIQAHRKETCLTFSNKIRTYVEQLQTRPWFPSEFRIHSLQGTAENLIYTSDPAVKAKPSTCHFMASGSNSARGQNPDLVIVDEAGFVNKGAFLSVLPLMAVKGTKQIHISSHVDKDAWLSRLGEVIDPITGKAGVHLIKSQFKCDMHAADSGVTCACNDYLCPDHMTVDDVLKQILELVVPGSFDTELTGCVVGDVNGGGTNSKPFETVVTKLLANCVTDVDQSQIQAFYIGVDPTYGAHTMSSVGVCTIVRLNAETCSGPYMLIVGLDEVPLASVKESVYKAHAAIVLRHVMLLHKLFPAALARGKPIMVIMEQNTYTACNSLVTCTITEYAAKSGIHVEIYKENDQVGFQTTRASKLTATICAARAIAQDTLSYTVNVFSGGDSLLKAIKESDEALEDCLSKDAPASAEGLLDPDMYLLPPESHTDVALMHDCQKRIYMKEFRNLVDVALIPPTHDCFRAGVEQLRNLCTQLLQVEIEVTGKEPKVITGGKKPSKDKYSRDDLFAAFFIATELASRNAALCG</sequence>
<keyword evidence="6" id="KW-1185">Reference proteome</keyword>
<accession>Q14W38</accession>
<reference evidence="5 6" key="1">
    <citation type="journal article" date="2006" name="J. Gen. Virol.">
        <title>Genome sequences of two frog herpesviruses.</title>
        <authorList>
            <person name="Davison A.J."/>
            <person name="Cunningham C."/>
            <person name="Sauerbier W."/>
            <person name="McKinnell R.G."/>
        </authorList>
    </citation>
    <scope>NUCLEOTIDE SEQUENCE [LARGE SCALE GENOMIC DNA]</scope>
    <source>
        <strain evidence="5">ATCC VR-568</strain>
    </source>
</reference>
<dbReference type="InterPro" id="IPR027417">
    <property type="entry name" value="P-loop_NTPase"/>
</dbReference>
<dbReference type="GO" id="GO:0051276">
    <property type="term" value="P:chromosome organization"/>
    <property type="evidence" value="ECO:0007669"/>
    <property type="project" value="InterPro"/>
</dbReference>
<feature type="domain" description="Probable DNA packing protein C-terminal" evidence="3">
    <location>
        <begin position="331"/>
        <end position="544"/>
    </location>
</feature>
<proteinExistence type="predicted"/>
<evidence type="ECO:0000256" key="1">
    <source>
        <dbReference type="ARBA" id="ARBA00022741"/>
    </source>
</evidence>
<dbReference type="OrthoDB" id="708at10239"/>
<evidence type="ECO:0000313" key="5">
    <source>
        <dbReference type="EMBL" id="ABG25669.1"/>
    </source>
</evidence>
<organism evidence="5 6">
    <name type="scientific">Ranid herpesvirus 2</name>
    <dbReference type="NCBI Taxonomy" id="389214"/>
    <lineage>
        <taxon>Viruses</taxon>
        <taxon>Duplodnaviria</taxon>
        <taxon>Heunggongvirae</taxon>
        <taxon>Peploviricota</taxon>
        <taxon>Herviviricetes</taxon>
        <taxon>Herpesvirales</taxon>
        <taxon>Alloherpesviridae</taxon>
        <taxon>Batravirus</taxon>
        <taxon>Batravirus ranidallo2</taxon>
    </lineage>
</organism>
<dbReference type="Proteomes" id="UP000120576">
    <property type="component" value="Genome"/>
</dbReference>